<keyword evidence="2" id="KW-0808">Transferase</keyword>
<dbReference type="Gene3D" id="3.40.50.150">
    <property type="entry name" value="Vaccinia Virus protein VP39"/>
    <property type="match status" value="1"/>
</dbReference>
<comment type="caution">
    <text evidence="2">The sequence shown here is derived from an EMBL/GenBank/DDBJ whole genome shotgun (WGS) entry which is preliminary data.</text>
</comment>
<protein>
    <submittedName>
        <fullName evidence="2">FkbM family methyltransferase</fullName>
    </submittedName>
</protein>
<dbReference type="GO" id="GO:0008168">
    <property type="term" value="F:methyltransferase activity"/>
    <property type="evidence" value="ECO:0007669"/>
    <property type="project" value="UniProtKB-KW"/>
</dbReference>
<name>A0A4Q9FIZ5_9FLAO</name>
<evidence type="ECO:0000313" key="3">
    <source>
        <dbReference type="Proteomes" id="UP000292372"/>
    </source>
</evidence>
<evidence type="ECO:0000313" key="2">
    <source>
        <dbReference type="EMBL" id="TBN12466.1"/>
    </source>
</evidence>
<accession>A0A4Q9FIZ5</accession>
<dbReference type="OrthoDB" id="9812600at2"/>
<gene>
    <name evidence="2" type="ORF">EYD46_17255</name>
</gene>
<dbReference type="AlphaFoldDB" id="A0A4Q9FIZ5"/>
<dbReference type="InterPro" id="IPR052514">
    <property type="entry name" value="SAM-dependent_MTase"/>
</dbReference>
<dbReference type="InterPro" id="IPR006342">
    <property type="entry name" value="FkbM_mtfrase"/>
</dbReference>
<dbReference type="Pfam" id="PF05050">
    <property type="entry name" value="Methyltransf_21"/>
    <property type="match status" value="1"/>
</dbReference>
<organism evidence="2 3">
    <name type="scientific">Hyunsoonleella pacifica</name>
    <dbReference type="NCBI Taxonomy" id="1080224"/>
    <lineage>
        <taxon>Bacteria</taxon>
        <taxon>Pseudomonadati</taxon>
        <taxon>Bacteroidota</taxon>
        <taxon>Flavobacteriia</taxon>
        <taxon>Flavobacteriales</taxon>
        <taxon>Flavobacteriaceae</taxon>
    </lineage>
</organism>
<keyword evidence="3" id="KW-1185">Reference proteome</keyword>
<reference evidence="2 3" key="1">
    <citation type="journal article" date="2015" name="Int. J. Syst. Evol. Microbiol.">
        <title>Hyunsoonleella pacifica sp. nov., isolated from seawater of South Pacific Gyre.</title>
        <authorList>
            <person name="Gao X."/>
            <person name="Zhang Z."/>
            <person name="Dai X."/>
            <person name="Zhang X.H."/>
        </authorList>
    </citation>
    <scope>NUCLEOTIDE SEQUENCE [LARGE SCALE GENOMIC DNA]</scope>
    <source>
        <strain evidence="2 3">SW033</strain>
    </source>
</reference>
<proteinExistence type="predicted"/>
<sequence>MLWFINIKNSSLLNNYMQLIYKIIYNSTINKLLRRINYTIRNYIPNKIKLPPSGILKLKTDSGYIKIATNQTSYLTQLLYWNGYKNFEYSEIFEKLSKDINVFLDIGSNIGYYSLLAATSNPNIKAYAFEPALGPKHYLKQNISKNKLQAQIKNIDVAISNTSGNIDFYEVENVKYKYLKYNLAGEGNAGTKTTSRNFIKNTVKAITLKDFVKNEGIKNIDLIKIDTEGTEIDILNSGSAIIKQHEPIVICETLFNTIENELDTFFKELDYLFYNHTKQGLVKVDTLKRIEDDGIRNCFFVPKSKIDLVSEFISKN</sequence>
<dbReference type="SUPFAM" id="SSF53335">
    <property type="entry name" value="S-adenosyl-L-methionine-dependent methyltransferases"/>
    <property type="match status" value="1"/>
</dbReference>
<dbReference type="InterPro" id="IPR029063">
    <property type="entry name" value="SAM-dependent_MTases_sf"/>
</dbReference>
<keyword evidence="2" id="KW-0489">Methyltransferase</keyword>
<evidence type="ECO:0000259" key="1">
    <source>
        <dbReference type="Pfam" id="PF05050"/>
    </source>
</evidence>
<dbReference type="GO" id="GO:0032259">
    <property type="term" value="P:methylation"/>
    <property type="evidence" value="ECO:0007669"/>
    <property type="project" value="UniProtKB-KW"/>
</dbReference>
<dbReference type="Proteomes" id="UP000292372">
    <property type="component" value="Unassembled WGS sequence"/>
</dbReference>
<dbReference type="EMBL" id="SIRS01000008">
    <property type="protein sequence ID" value="TBN12466.1"/>
    <property type="molecule type" value="Genomic_DNA"/>
</dbReference>
<feature type="domain" description="Methyltransferase FkbM" evidence="1">
    <location>
        <begin position="105"/>
        <end position="272"/>
    </location>
</feature>
<dbReference type="NCBIfam" id="TIGR01444">
    <property type="entry name" value="fkbM_fam"/>
    <property type="match status" value="1"/>
</dbReference>
<dbReference type="PANTHER" id="PTHR34203:SF15">
    <property type="entry name" value="SLL1173 PROTEIN"/>
    <property type="match status" value="1"/>
</dbReference>
<dbReference type="PANTHER" id="PTHR34203">
    <property type="entry name" value="METHYLTRANSFERASE, FKBM FAMILY PROTEIN"/>
    <property type="match status" value="1"/>
</dbReference>